<sequence length="97" mass="10628">EKVKVATEKRKRLIDGGLVDPMDIDNDELTEVFGPDKGKSGLLGRTILSWKGQPRELQSTWSGDFDTSKMVKDDDDGAIVGASGLSVQKLKLEFGDF</sequence>
<accession>A0AAD4SXN6</accession>
<organism evidence="1 2">
    <name type="scientific">Papaver atlanticum</name>
    <dbReference type="NCBI Taxonomy" id="357466"/>
    <lineage>
        <taxon>Eukaryota</taxon>
        <taxon>Viridiplantae</taxon>
        <taxon>Streptophyta</taxon>
        <taxon>Embryophyta</taxon>
        <taxon>Tracheophyta</taxon>
        <taxon>Spermatophyta</taxon>
        <taxon>Magnoliopsida</taxon>
        <taxon>Ranunculales</taxon>
        <taxon>Papaveraceae</taxon>
        <taxon>Papaveroideae</taxon>
        <taxon>Papaver</taxon>
    </lineage>
</organism>
<gene>
    <name evidence="1" type="ORF">MKW98_028104</name>
</gene>
<dbReference type="Proteomes" id="UP001202328">
    <property type="component" value="Unassembled WGS sequence"/>
</dbReference>
<comment type="caution">
    <text evidence="1">The sequence shown here is derived from an EMBL/GenBank/DDBJ whole genome shotgun (WGS) entry which is preliminary data.</text>
</comment>
<evidence type="ECO:0000313" key="2">
    <source>
        <dbReference type="Proteomes" id="UP001202328"/>
    </source>
</evidence>
<feature type="non-terminal residue" evidence="1">
    <location>
        <position position="1"/>
    </location>
</feature>
<name>A0AAD4SXN6_9MAGN</name>
<dbReference type="AlphaFoldDB" id="A0AAD4SXN6"/>
<proteinExistence type="predicted"/>
<evidence type="ECO:0000313" key="1">
    <source>
        <dbReference type="EMBL" id="KAI3925968.1"/>
    </source>
</evidence>
<protein>
    <submittedName>
        <fullName evidence="1">Uncharacterized protein</fullName>
    </submittedName>
</protein>
<dbReference type="EMBL" id="JAJJMB010008071">
    <property type="protein sequence ID" value="KAI3925968.1"/>
    <property type="molecule type" value="Genomic_DNA"/>
</dbReference>
<reference evidence="1" key="1">
    <citation type="submission" date="2022-04" db="EMBL/GenBank/DDBJ databases">
        <title>A functionally conserved STORR gene fusion in Papaver species that diverged 16.8 million years ago.</title>
        <authorList>
            <person name="Catania T."/>
        </authorList>
    </citation>
    <scope>NUCLEOTIDE SEQUENCE</scope>
    <source>
        <strain evidence="1">S-188037</strain>
    </source>
</reference>
<keyword evidence="2" id="KW-1185">Reference proteome</keyword>